<keyword evidence="6" id="KW-1185">Reference proteome</keyword>
<dbReference type="GO" id="GO:0005886">
    <property type="term" value="C:plasma membrane"/>
    <property type="evidence" value="ECO:0007669"/>
    <property type="project" value="TreeGrafter"/>
</dbReference>
<accession>A0A545ARI2</accession>
<dbReference type="SMART" id="SM00563">
    <property type="entry name" value="PlsC"/>
    <property type="match status" value="1"/>
</dbReference>
<dbReference type="PANTHER" id="PTHR10434">
    <property type="entry name" value="1-ACYL-SN-GLYCEROL-3-PHOSPHATE ACYLTRANSFERASE"/>
    <property type="match status" value="1"/>
</dbReference>
<protein>
    <submittedName>
        <fullName evidence="5">1-acyl-sn-glycerol-3-phosphate acyltransferase</fullName>
    </submittedName>
</protein>
<keyword evidence="1 5" id="KW-0808">Transferase</keyword>
<dbReference type="OrthoDB" id="3210041at2"/>
<dbReference type="SUPFAM" id="SSF69593">
    <property type="entry name" value="Glycerol-3-phosphate (1)-acyltransferase"/>
    <property type="match status" value="1"/>
</dbReference>
<dbReference type="InterPro" id="IPR002123">
    <property type="entry name" value="Plipid/glycerol_acylTrfase"/>
</dbReference>
<evidence type="ECO:0000259" key="4">
    <source>
        <dbReference type="SMART" id="SM00563"/>
    </source>
</evidence>
<evidence type="ECO:0000256" key="1">
    <source>
        <dbReference type="ARBA" id="ARBA00022679"/>
    </source>
</evidence>
<feature type="domain" description="Phospholipid/glycerol acyltransferase" evidence="4">
    <location>
        <begin position="38"/>
        <end position="152"/>
    </location>
</feature>
<keyword evidence="3" id="KW-0175">Coiled coil</keyword>
<name>A0A545ARI2_9ACTN</name>
<evidence type="ECO:0000256" key="2">
    <source>
        <dbReference type="ARBA" id="ARBA00023315"/>
    </source>
</evidence>
<dbReference type="GO" id="GO:0003841">
    <property type="term" value="F:1-acylglycerol-3-phosphate O-acyltransferase activity"/>
    <property type="evidence" value="ECO:0007669"/>
    <property type="project" value="TreeGrafter"/>
</dbReference>
<organism evidence="5 6">
    <name type="scientific">Cryptosporangium phraense</name>
    <dbReference type="NCBI Taxonomy" id="2593070"/>
    <lineage>
        <taxon>Bacteria</taxon>
        <taxon>Bacillati</taxon>
        <taxon>Actinomycetota</taxon>
        <taxon>Actinomycetes</taxon>
        <taxon>Cryptosporangiales</taxon>
        <taxon>Cryptosporangiaceae</taxon>
        <taxon>Cryptosporangium</taxon>
    </lineage>
</organism>
<dbReference type="RefSeq" id="WP_142705772.1">
    <property type="nucleotide sequence ID" value="NZ_VIRS01000011.1"/>
</dbReference>
<dbReference type="FunCoup" id="A0A545ARI2">
    <property type="interactions" value="125"/>
</dbReference>
<dbReference type="CDD" id="cd07989">
    <property type="entry name" value="LPLAT_AGPAT-like"/>
    <property type="match status" value="1"/>
</dbReference>
<proteinExistence type="predicted"/>
<dbReference type="Proteomes" id="UP000317982">
    <property type="component" value="Unassembled WGS sequence"/>
</dbReference>
<evidence type="ECO:0000256" key="3">
    <source>
        <dbReference type="SAM" id="Coils"/>
    </source>
</evidence>
<dbReference type="InParanoid" id="A0A545ARI2"/>
<sequence>MAEFVYPPVINAAKGYFAAIGVKVTEVGGEHIPRTGGAVLASNHVSYLDFMFCGLAAQPSKRLVRFMAKKSVFDHRISGPLMRGMKHIPVDRVAGAGAYSAAVKSLRDGEIVGVFPEATVSRSFLLKDFKNGAARMAAEAGVPLVPMILWGTQRYWSKENPRQLTRRNNPVQLRVGEPLHPTLDDDAGEVTEEMKSRMAVLLDEAIEADTYRSTGPDDLWWLPAPRGGTAPTPEDAAVLEKAEVEERIAEAKAKIRAEALARVQARNKAKAKAEAKGKPKT</sequence>
<evidence type="ECO:0000313" key="6">
    <source>
        <dbReference type="Proteomes" id="UP000317982"/>
    </source>
</evidence>
<gene>
    <name evidence="5" type="ORF">FL583_17725</name>
</gene>
<evidence type="ECO:0000313" key="5">
    <source>
        <dbReference type="EMBL" id="TQS43861.1"/>
    </source>
</evidence>
<feature type="coiled-coil region" evidence="3">
    <location>
        <begin position="234"/>
        <end position="261"/>
    </location>
</feature>
<dbReference type="PANTHER" id="PTHR10434:SF55">
    <property type="entry name" value="POSSIBLE ACYLTRANSFERASE"/>
    <property type="match status" value="1"/>
</dbReference>
<dbReference type="Pfam" id="PF01553">
    <property type="entry name" value="Acyltransferase"/>
    <property type="match status" value="1"/>
</dbReference>
<reference evidence="5 6" key="1">
    <citation type="submission" date="2019-07" db="EMBL/GenBank/DDBJ databases">
        <title>Cryptosporangium phraense sp. nov., isolated from plant litter.</title>
        <authorList>
            <person name="Suriyachadkun C."/>
        </authorList>
    </citation>
    <scope>NUCLEOTIDE SEQUENCE [LARGE SCALE GENOMIC DNA]</scope>
    <source>
        <strain evidence="5 6">A-T 5661</strain>
    </source>
</reference>
<dbReference type="GO" id="GO:0006654">
    <property type="term" value="P:phosphatidic acid biosynthetic process"/>
    <property type="evidence" value="ECO:0007669"/>
    <property type="project" value="TreeGrafter"/>
</dbReference>
<dbReference type="AlphaFoldDB" id="A0A545ARI2"/>
<keyword evidence="2 5" id="KW-0012">Acyltransferase</keyword>
<comment type="caution">
    <text evidence="5">The sequence shown here is derived from an EMBL/GenBank/DDBJ whole genome shotgun (WGS) entry which is preliminary data.</text>
</comment>
<dbReference type="EMBL" id="VIRS01000011">
    <property type="protein sequence ID" value="TQS43861.1"/>
    <property type="molecule type" value="Genomic_DNA"/>
</dbReference>